<protein>
    <submittedName>
        <fullName evidence="2">Uncharacterized protein</fullName>
    </submittedName>
</protein>
<keyword evidence="1" id="KW-0175">Coiled coil</keyword>
<evidence type="ECO:0000256" key="1">
    <source>
        <dbReference type="SAM" id="Coils"/>
    </source>
</evidence>
<dbReference type="PANTHER" id="PTHR37076:SF4">
    <property type="entry name" value="HISTONE-LYSINE N-METHYLTRANSFERASE, H3 LYSINE-79 SPECIFIC-LIKE"/>
    <property type="match status" value="1"/>
</dbReference>
<dbReference type="EMBL" id="JBDFQZ010000012">
    <property type="protein sequence ID" value="KAK9671450.1"/>
    <property type="molecule type" value="Genomic_DNA"/>
</dbReference>
<name>A0AAW1H2M2_SAPOF</name>
<reference evidence="2 3" key="1">
    <citation type="submission" date="2024-03" db="EMBL/GenBank/DDBJ databases">
        <title>WGS assembly of Saponaria officinalis var. Norfolk2.</title>
        <authorList>
            <person name="Jenkins J."/>
            <person name="Shu S."/>
            <person name="Grimwood J."/>
            <person name="Barry K."/>
            <person name="Goodstein D."/>
            <person name="Schmutz J."/>
            <person name="Leebens-Mack J."/>
            <person name="Osbourn A."/>
        </authorList>
    </citation>
    <scope>NUCLEOTIDE SEQUENCE [LARGE SCALE GENOMIC DNA]</scope>
    <source>
        <strain evidence="3">cv. Norfolk2</strain>
        <strain evidence="2">JIC</strain>
        <tissue evidence="2">Leaf</tissue>
    </source>
</reference>
<organism evidence="2 3">
    <name type="scientific">Saponaria officinalis</name>
    <name type="common">Common soapwort</name>
    <name type="synonym">Lychnis saponaria</name>
    <dbReference type="NCBI Taxonomy" id="3572"/>
    <lineage>
        <taxon>Eukaryota</taxon>
        <taxon>Viridiplantae</taxon>
        <taxon>Streptophyta</taxon>
        <taxon>Embryophyta</taxon>
        <taxon>Tracheophyta</taxon>
        <taxon>Spermatophyta</taxon>
        <taxon>Magnoliopsida</taxon>
        <taxon>eudicotyledons</taxon>
        <taxon>Gunneridae</taxon>
        <taxon>Pentapetalae</taxon>
        <taxon>Caryophyllales</taxon>
        <taxon>Caryophyllaceae</taxon>
        <taxon>Caryophylleae</taxon>
        <taxon>Saponaria</taxon>
    </lineage>
</organism>
<dbReference type="EMBL" id="JBDFQZ010000012">
    <property type="protein sequence ID" value="KAK9671451.1"/>
    <property type="molecule type" value="Genomic_DNA"/>
</dbReference>
<sequence length="441" mass="51537">MANTQRRKKWNELEERTLIEKYGEMLSNGSLAKMKTREKKFRPIALFVNSMHNVRDPVAFPWQWSWKDVSTKVQNMRHQYLLVKQKIKKPELAAVVGGGCGGEDEFDWEDGLSHWSNFLRYKEVFGDVPLVMDRNLDGSLLDVVNNDENGGSGGFSGSSRGMDMVDFGHLGNSGEGDFGGGIDGGEDGVLGLGFEYDAEEGEENFDNRVREGGDEGFVYEEIEANGSEVRKRKRVVKGFERKVCTFLAKQLSHLKEMEKGFEKREVERELERKRRESLLSEREKEREKIWEERTKERAKRETMMDELRKQRIFEWEAMEKEREERERRRREESSIQEREWEERMNIRRSEWKKRMDNMLDQHRAEMGQAQSRILHEQQNLTNQLLSIVSQWSGHPNGLSDHTGASGHYISQMMQSLHHVNGIVHDDTRVDGDNQEDQFIVD</sequence>
<feature type="coiled-coil region" evidence="1">
    <location>
        <begin position="318"/>
        <end position="379"/>
    </location>
</feature>
<dbReference type="Proteomes" id="UP001443914">
    <property type="component" value="Unassembled WGS sequence"/>
</dbReference>
<gene>
    <name evidence="2" type="ORF">RND81_12G030700</name>
</gene>
<proteinExistence type="predicted"/>
<comment type="caution">
    <text evidence="2">The sequence shown here is derived from an EMBL/GenBank/DDBJ whole genome shotgun (WGS) entry which is preliminary data.</text>
</comment>
<evidence type="ECO:0000313" key="3">
    <source>
        <dbReference type="Proteomes" id="UP001443914"/>
    </source>
</evidence>
<accession>A0AAW1H2M2</accession>
<dbReference type="PANTHER" id="PTHR37076">
    <property type="entry name" value="HISTONE-LYSINE N-METHYLTRANSFERASE, H3 LYSINE-79 SPECIFIC-LIKE-RELATED"/>
    <property type="match status" value="1"/>
</dbReference>
<keyword evidence="3" id="KW-1185">Reference proteome</keyword>
<dbReference type="AlphaFoldDB" id="A0AAW1H2M2"/>
<evidence type="ECO:0000313" key="2">
    <source>
        <dbReference type="EMBL" id="KAK9671450.1"/>
    </source>
</evidence>